<organism evidence="3 4">
    <name type="scientific">Fusarium equiseti</name>
    <name type="common">Fusarium scirpi</name>
    <dbReference type="NCBI Taxonomy" id="61235"/>
    <lineage>
        <taxon>Eukaryota</taxon>
        <taxon>Fungi</taxon>
        <taxon>Dikarya</taxon>
        <taxon>Ascomycota</taxon>
        <taxon>Pezizomycotina</taxon>
        <taxon>Sordariomycetes</taxon>
        <taxon>Hypocreomycetidae</taxon>
        <taxon>Hypocreales</taxon>
        <taxon>Nectriaceae</taxon>
        <taxon>Fusarium</taxon>
        <taxon>Fusarium incarnatum-equiseti species complex</taxon>
    </lineage>
</organism>
<protein>
    <recommendedName>
        <fullName evidence="2">Peptidase S53 activation domain-containing protein</fullName>
    </recommendedName>
</protein>
<dbReference type="InterPro" id="IPR050819">
    <property type="entry name" value="Tripeptidyl-peptidase_I"/>
</dbReference>
<reference evidence="3" key="1">
    <citation type="submission" date="2022-09" db="EMBL/GenBank/DDBJ databases">
        <title>Fusarium specimens isolated from Avocado Roots.</title>
        <authorList>
            <person name="Stajich J."/>
            <person name="Roper C."/>
            <person name="Heimlech-Rivalta G."/>
        </authorList>
    </citation>
    <scope>NUCLEOTIDE SEQUENCE</scope>
    <source>
        <strain evidence="3">CF00095</strain>
    </source>
</reference>
<dbReference type="InterPro" id="IPR015366">
    <property type="entry name" value="S53_propep"/>
</dbReference>
<dbReference type="PANTHER" id="PTHR14218">
    <property type="entry name" value="PROTEASE S8 TRIPEPTIDYL PEPTIDASE I CLN2"/>
    <property type="match status" value="1"/>
</dbReference>
<keyword evidence="4" id="KW-1185">Reference proteome</keyword>
<name>A0ABQ8RE57_FUSEQ</name>
<dbReference type="SUPFAM" id="SSF54897">
    <property type="entry name" value="Protease propeptides/inhibitors"/>
    <property type="match status" value="1"/>
</dbReference>
<evidence type="ECO:0000313" key="4">
    <source>
        <dbReference type="Proteomes" id="UP001152024"/>
    </source>
</evidence>
<evidence type="ECO:0000259" key="2">
    <source>
        <dbReference type="Pfam" id="PF09286"/>
    </source>
</evidence>
<comment type="caution">
    <text evidence="3">The sequence shown here is derived from an EMBL/GenBank/DDBJ whole genome shotgun (WGS) entry which is preliminary data.</text>
</comment>
<feature type="signal peptide" evidence="1">
    <location>
        <begin position="1"/>
        <end position="20"/>
    </location>
</feature>
<proteinExistence type="predicted"/>
<dbReference type="PANTHER" id="PTHR14218:SF15">
    <property type="entry name" value="TRIPEPTIDYL-PEPTIDASE 1"/>
    <property type="match status" value="1"/>
</dbReference>
<feature type="chain" id="PRO_5045552414" description="Peptidase S53 activation domain-containing protein" evidence="1">
    <location>
        <begin position="21"/>
        <end position="101"/>
    </location>
</feature>
<accession>A0ABQ8RE57</accession>
<evidence type="ECO:0000256" key="1">
    <source>
        <dbReference type="SAM" id="SignalP"/>
    </source>
</evidence>
<sequence>MLAINLLIGGFLLSAVSVVAVPVVVESLHETPADWEESDSPSPDQFIDLSIGLEPEDHKLLERALYDTSDPEHPKYGKHLSREAAKALLSPSHDARDSVKR</sequence>
<dbReference type="EMBL" id="JAOQBH010000007">
    <property type="protein sequence ID" value="KAJ4133425.1"/>
    <property type="molecule type" value="Genomic_DNA"/>
</dbReference>
<keyword evidence="1" id="KW-0732">Signal</keyword>
<gene>
    <name evidence="3" type="ORF">NW768_005009</name>
</gene>
<evidence type="ECO:0000313" key="3">
    <source>
        <dbReference type="EMBL" id="KAJ4133425.1"/>
    </source>
</evidence>
<dbReference type="Pfam" id="PF09286">
    <property type="entry name" value="Pro-kuma_activ"/>
    <property type="match status" value="1"/>
</dbReference>
<dbReference type="Proteomes" id="UP001152024">
    <property type="component" value="Unassembled WGS sequence"/>
</dbReference>
<feature type="domain" description="Peptidase S53 activation" evidence="2">
    <location>
        <begin position="34"/>
        <end position="100"/>
    </location>
</feature>